<keyword evidence="2" id="KW-0472">Membrane</keyword>
<dbReference type="KEGG" id="gob:Gobs_0684"/>
<dbReference type="STRING" id="526225.Gobs_0684"/>
<sequence length="268" mass="27253">MRRRVQRPVDGSLWGPARLLVVAVVSAMVALAVLAGAVLVVVAALTDDDPAGGGRPSRPTAPSIEPSRQDALAAAPMPTAEPDDALPGPLSTRVPEVIELPRPTGTGPAIVPTGFPQTPEGALAQLAAIDVTAMGTASLDGVRQVVTDWAAPGGPTPQTWSGVRVMADLLSAAGVSGVGSPQLSVVVRPVMGLVKGTVGPDFAVVCVDLEFTVTAAQTARAAVADCQRMTWAGDRWLIGAGPEPAPAPSVWPGTEAAITAGFRELRYA</sequence>
<name>D2S7G1_GEOOG</name>
<accession>D2S7G1</accession>
<dbReference type="Proteomes" id="UP000001382">
    <property type="component" value="Chromosome"/>
</dbReference>
<feature type="region of interest" description="Disordered" evidence="1">
    <location>
        <begin position="48"/>
        <end position="91"/>
    </location>
</feature>
<evidence type="ECO:0000313" key="3">
    <source>
        <dbReference type="EMBL" id="ADB73461.1"/>
    </source>
</evidence>
<proteinExistence type="predicted"/>
<evidence type="ECO:0000256" key="2">
    <source>
        <dbReference type="SAM" id="Phobius"/>
    </source>
</evidence>
<keyword evidence="4" id="KW-1185">Reference proteome</keyword>
<keyword evidence="2" id="KW-1133">Transmembrane helix</keyword>
<dbReference type="OrthoDB" id="5188560at2"/>
<keyword evidence="2" id="KW-0812">Transmembrane</keyword>
<dbReference type="EMBL" id="CP001867">
    <property type="protein sequence ID" value="ADB73461.1"/>
    <property type="molecule type" value="Genomic_DNA"/>
</dbReference>
<protein>
    <submittedName>
        <fullName evidence="3">Uncharacterized protein</fullName>
    </submittedName>
</protein>
<gene>
    <name evidence="3" type="ordered locus">Gobs_0684</name>
</gene>
<organism evidence="3 4">
    <name type="scientific">Geodermatophilus obscurus (strain ATCC 25078 / DSM 43160 / JCM 3152 / CCUG 61914 / KCC A-0152 / KCTC 9177 / NBRC 13315 / NRRL B-3577 / G-20)</name>
    <dbReference type="NCBI Taxonomy" id="526225"/>
    <lineage>
        <taxon>Bacteria</taxon>
        <taxon>Bacillati</taxon>
        <taxon>Actinomycetota</taxon>
        <taxon>Actinomycetes</taxon>
        <taxon>Geodermatophilales</taxon>
        <taxon>Geodermatophilaceae</taxon>
        <taxon>Geodermatophilus</taxon>
    </lineage>
</organism>
<feature type="transmembrane region" description="Helical" evidence="2">
    <location>
        <begin position="20"/>
        <end position="45"/>
    </location>
</feature>
<dbReference type="HOGENOM" id="CLU_993266_0_0_11"/>
<reference evidence="4" key="2">
    <citation type="submission" date="2010-01" db="EMBL/GenBank/DDBJ databases">
        <title>The complete genome of Geodermatophilus obscurus DSM 43160.</title>
        <authorList>
            <consortium name="US DOE Joint Genome Institute (JGI-PGF)"/>
            <person name="Lucas S."/>
            <person name="Copeland A."/>
            <person name="Lapidus A."/>
            <person name="Glavina del Rio T."/>
            <person name="Dalin E."/>
            <person name="Tice H."/>
            <person name="Bruce D."/>
            <person name="Goodwin L."/>
            <person name="Pitluck S."/>
            <person name="Kyrpides N."/>
            <person name="Mavromatis K."/>
            <person name="Ivanova N."/>
            <person name="Munk A.C."/>
            <person name="Brettin T."/>
            <person name="Detter J.C."/>
            <person name="Han C."/>
            <person name="Larimer F."/>
            <person name="Land M."/>
            <person name="Hauser L."/>
            <person name="Markowitz V."/>
            <person name="Cheng J.-F."/>
            <person name="Hugenholtz P."/>
            <person name="Woyke T."/>
            <person name="Wu D."/>
            <person name="Jando M."/>
            <person name="Schneider S."/>
            <person name="Klenk H.-P."/>
            <person name="Eisen J.A."/>
        </authorList>
    </citation>
    <scope>NUCLEOTIDE SEQUENCE [LARGE SCALE GENOMIC DNA]</scope>
    <source>
        <strain evidence="4">ATCC 25078 / DSM 43160 / JCM 3152 / KCC A-0152 / KCTC 9177 / NBRC 13315 / NRRL B-3577 / G-20</strain>
    </source>
</reference>
<reference evidence="3 4" key="1">
    <citation type="journal article" date="2010" name="Stand. Genomic Sci.">
        <title>Complete genome sequence of Geodermatophilus obscurus type strain (G-20).</title>
        <authorList>
            <person name="Ivanova N."/>
            <person name="Sikorski J."/>
            <person name="Jando M."/>
            <person name="Munk C."/>
            <person name="Lapidus A."/>
            <person name="Glavina Del Rio T."/>
            <person name="Copeland A."/>
            <person name="Tice H."/>
            <person name="Cheng J.-F."/>
            <person name="Lucas S."/>
            <person name="Chen F."/>
            <person name="Nolan M."/>
            <person name="Bruce D."/>
            <person name="Goodwin L."/>
            <person name="Pitluck S."/>
            <person name="Mavromatis K."/>
            <person name="Mikhailova N."/>
            <person name="Pati A."/>
            <person name="Chen A."/>
            <person name="Palaniappan K."/>
            <person name="Land M."/>
            <person name="Hauser L."/>
            <person name="Chang Y.-J."/>
            <person name="Jeffries C.D."/>
            <person name="Meincke L."/>
            <person name="Brettin T."/>
            <person name="Detter J.C."/>
            <person name="Detter J.C."/>
            <person name="Rohde M."/>
            <person name="Goeker M."/>
            <person name="Bristow J."/>
            <person name="Eisen J.A."/>
            <person name="Markowitz V."/>
            <person name="Hugenholtz P."/>
            <person name="Kyrpides N.C."/>
            <person name="Klenk H.-P."/>
        </authorList>
    </citation>
    <scope>NUCLEOTIDE SEQUENCE [LARGE SCALE GENOMIC DNA]</scope>
    <source>
        <strain evidence="4">ATCC 25078 / DSM 43160 / JCM 3152 / KCC A-0152 / KCTC 9177 / NBRC 13315 / NRRL B-3577 / G-20</strain>
    </source>
</reference>
<dbReference type="AlphaFoldDB" id="D2S7G1"/>
<evidence type="ECO:0000313" key="4">
    <source>
        <dbReference type="Proteomes" id="UP000001382"/>
    </source>
</evidence>
<dbReference type="eggNOG" id="ENOG5032U8V">
    <property type="taxonomic scope" value="Bacteria"/>
</dbReference>
<evidence type="ECO:0000256" key="1">
    <source>
        <dbReference type="SAM" id="MobiDB-lite"/>
    </source>
</evidence>